<accession>A0A2P2J103</accession>
<name>A0A2P2J103_RHIMU</name>
<proteinExistence type="predicted"/>
<dbReference type="EMBL" id="GGEC01006685">
    <property type="protein sequence ID" value="MBW87168.1"/>
    <property type="molecule type" value="Transcribed_RNA"/>
</dbReference>
<reference evidence="1" key="1">
    <citation type="submission" date="2018-02" db="EMBL/GenBank/DDBJ databases">
        <title>Rhizophora mucronata_Transcriptome.</title>
        <authorList>
            <person name="Meera S.P."/>
            <person name="Sreeshan A."/>
            <person name="Augustine A."/>
        </authorList>
    </citation>
    <scope>NUCLEOTIDE SEQUENCE</scope>
    <source>
        <tissue evidence="1">Leaf</tissue>
    </source>
</reference>
<dbReference type="AlphaFoldDB" id="A0A2P2J103"/>
<sequence length="18" mass="2124">MEVKQLHHQLDSQETGFP</sequence>
<protein>
    <submittedName>
        <fullName evidence="1">Uncharacterized protein MANES_01G209800</fullName>
    </submittedName>
</protein>
<organism evidence="1">
    <name type="scientific">Rhizophora mucronata</name>
    <name type="common">Asiatic mangrove</name>
    <dbReference type="NCBI Taxonomy" id="61149"/>
    <lineage>
        <taxon>Eukaryota</taxon>
        <taxon>Viridiplantae</taxon>
        <taxon>Streptophyta</taxon>
        <taxon>Embryophyta</taxon>
        <taxon>Tracheophyta</taxon>
        <taxon>Spermatophyta</taxon>
        <taxon>Magnoliopsida</taxon>
        <taxon>eudicotyledons</taxon>
        <taxon>Gunneridae</taxon>
        <taxon>Pentapetalae</taxon>
        <taxon>rosids</taxon>
        <taxon>fabids</taxon>
        <taxon>Malpighiales</taxon>
        <taxon>Rhizophoraceae</taxon>
        <taxon>Rhizophora</taxon>
    </lineage>
</organism>
<evidence type="ECO:0000313" key="1">
    <source>
        <dbReference type="EMBL" id="MBW87168.1"/>
    </source>
</evidence>